<evidence type="ECO:0000256" key="6">
    <source>
        <dbReference type="ARBA" id="ARBA00029467"/>
    </source>
</evidence>
<reference evidence="8" key="1">
    <citation type="journal article" date="2017" name="Nature">
        <title>The genome of Chenopodium quinoa.</title>
        <authorList>
            <person name="Jarvis D.E."/>
            <person name="Ho Y.S."/>
            <person name="Lightfoot D.J."/>
            <person name="Schmoeckel S.M."/>
            <person name="Li B."/>
            <person name="Borm T.J.A."/>
            <person name="Ohyanagi H."/>
            <person name="Mineta K."/>
            <person name="Michell C.T."/>
            <person name="Saber N."/>
            <person name="Kharbatia N.M."/>
            <person name="Rupper R.R."/>
            <person name="Sharp A.R."/>
            <person name="Dally N."/>
            <person name="Boughton B.A."/>
            <person name="Woo Y.H."/>
            <person name="Gao G."/>
            <person name="Schijlen E.G.W.M."/>
            <person name="Guo X."/>
            <person name="Momin A.A."/>
            <person name="Negrao S."/>
            <person name="Al-Babili S."/>
            <person name="Gehring C."/>
            <person name="Roessner U."/>
            <person name="Jung C."/>
            <person name="Murphy K."/>
            <person name="Arold S.T."/>
            <person name="Gojobori T."/>
            <person name="van der Linden C.G."/>
            <person name="van Loo E.N."/>
            <person name="Jellen E.N."/>
            <person name="Maughan P.J."/>
            <person name="Tester M."/>
        </authorList>
    </citation>
    <scope>NUCLEOTIDE SEQUENCE [LARGE SCALE GENOMIC DNA]</scope>
    <source>
        <strain evidence="8">cv. PI 614886</strain>
    </source>
</reference>
<name>A0A803MM82_CHEQI</name>
<evidence type="ECO:0000256" key="7">
    <source>
        <dbReference type="SAM" id="Phobius"/>
    </source>
</evidence>
<organism evidence="8 9">
    <name type="scientific">Chenopodium quinoa</name>
    <name type="common">Quinoa</name>
    <dbReference type="NCBI Taxonomy" id="63459"/>
    <lineage>
        <taxon>Eukaryota</taxon>
        <taxon>Viridiplantae</taxon>
        <taxon>Streptophyta</taxon>
        <taxon>Embryophyta</taxon>
        <taxon>Tracheophyta</taxon>
        <taxon>Spermatophyta</taxon>
        <taxon>Magnoliopsida</taxon>
        <taxon>eudicotyledons</taxon>
        <taxon>Gunneridae</taxon>
        <taxon>Pentapetalae</taxon>
        <taxon>Caryophyllales</taxon>
        <taxon>Chenopodiaceae</taxon>
        <taxon>Chenopodioideae</taxon>
        <taxon>Atripliceae</taxon>
        <taxon>Chenopodium</taxon>
    </lineage>
</organism>
<evidence type="ECO:0000256" key="3">
    <source>
        <dbReference type="ARBA" id="ARBA00022729"/>
    </source>
</evidence>
<protein>
    <submittedName>
        <fullName evidence="8">Uncharacterized protein</fullName>
    </submittedName>
</protein>
<evidence type="ECO:0000256" key="5">
    <source>
        <dbReference type="ARBA" id="ARBA00023136"/>
    </source>
</evidence>
<feature type="transmembrane region" description="Helical" evidence="7">
    <location>
        <begin position="56"/>
        <end position="79"/>
    </location>
</feature>
<comment type="subcellular location">
    <subcellularLocation>
        <location evidence="1">Endomembrane system</location>
        <topology evidence="1">Multi-pass membrane protein</topology>
    </subcellularLocation>
</comment>
<evidence type="ECO:0000313" key="9">
    <source>
        <dbReference type="Proteomes" id="UP000596660"/>
    </source>
</evidence>
<feature type="transmembrane region" description="Helical" evidence="7">
    <location>
        <begin position="100"/>
        <end position="123"/>
    </location>
</feature>
<dbReference type="Pfam" id="PF06749">
    <property type="entry name" value="DUF1218"/>
    <property type="match status" value="1"/>
</dbReference>
<proteinExistence type="inferred from homology"/>
<dbReference type="AlphaFoldDB" id="A0A803MM82"/>
<evidence type="ECO:0000256" key="4">
    <source>
        <dbReference type="ARBA" id="ARBA00022989"/>
    </source>
</evidence>
<evidence type="ECO:0000256" key="2">
    <source>
        <dbReference type="ARBA" id="ARBA00022692"/>
    </source>
</evidence>
<keyword evidence="4 7" id="KW-1133">Transmembrane helix</keyword>
<dbReference type="InterPro" id="IPR009606">
    <property type="entry name" value="DEAL/Modifying_wall_lignin1/2"/>
</dbReference>
<dbReference type="Proteomes" id="UP000596660">
    <property type="component" value="Unplaced"/>
</dbReference>
<keyword evidence="9" id="KW-1185">Reference proteome</keyword>
<accession>A0A803MM82</accession>
<sequence>MVYIAVSFLGAIAFALAYAYAAEAKKIKIAITAAARCAYRGRYRISTRSFPLRKMIAILGFILSWVGSIIGIGLLIYVANLSTRQEFLTSTGHCYTMKHGLFHAGGWMGFVACILGQFSMIAFSADCRSTPRVDPYQGSIAMEDLQFASASAYSNPKQAQYV</sequence>
<dbReference type="Gramene" id="AUR62032044-RA">
    <property type="protein sequence ID" value="AUR62032044-RA:cds"/>
    <property type="gene ID" value="AUR62032044"/>
</dbReference>
<dbReference type="InterPro" id="IPR052222">
    <property type="entry name" value="DESIGUAL"/>
</dbReference>
<keyword evidence="2 7" id="KW-0812">Transmembrane</keyword>
<dbReference type="GO" id="GO:0012505">
    <property type="term" value="C:endomembrane system"/>
    <property type="evidence" value="ECO:0007669"/>
    <property type="project" value="UniProtKB-SubCell"/>
</dbReference>
<evidence type="ECO:0000313" key="8">
    <source>
        <dbReference type="EnsemblPlants" id="AUR62032044-RA:cds"/>
    </source>
</evidence>
<dbReference type="PANTHER" id="PTHR31769">
    <property type="entry name" value="OS07G0462200 PROTEIN-RELATED"/>
    <property type="match status" value="1"/>
</dbReference>
<keyword evidence="3" id="KW-0732">Signal</keyword>
<keyword evidence="5 7" id="KW-0472">Membrane</keyword>
<dbReference type="EnsemblPlants" id="AUR62032044-RA">
    <property type="protein sequence ID" value="AUR62032044-RA:cds"/>
    <property type="gene ID" value="AUR62032044"/>
</dbReference>
<reference evidence="8" key="2">
    <citation type="submission" date="2021-03" db="UniProtKB">
        <authorList>
            <consortium name="EnsemblPlants"/>
        </authorList>
    </citation>
    <scope>IDENTIFICATION</scope>
</reference>
<evidence type="ECO:0000256" key="1">
    <source>
        <dbReference type="ARBA" id="ARBA00004127"/>
    </source>
</evidence>
<comment type="similarity">
    <text evidence="6">Belongs to the DESIGUAL family.</text>
</comment>